<evidence type="ECO:0000256" key="1">
    <source>
        <dbReference type="SAM" id="MobiDB-lite"/>
    </source>
</evidence>
<keyword evidence="3" id="KW-1185">Reference proteome</keyword>
<evidence type="ECO:0000313" key="3">
    <source>
        <dbReference type="Proteomes" id="UP000249016"/>
    </source>
</evidence>
<dbReference type="AlphaFoldDB" id="A0A327NQ82"/>
<dbReference type="Proteomes" id="UP000249016">
    <property type="component" value="Unassembled WGS sequence"/>
</dbReference>
<comment type="caution">
    <text evidence="2">The sequence shown here is derived from an EMBL/GenBank/DDBJ whole genome shotgun (WGS) entry which is preliminary data.</text>
</comment>
<organism evidence="2 3">
    <name type="scientific">Spirosoma telluris</name>
    <dbReference type="NCBI Taxonomy" id="2183553"/>
    <lineage>
        <taxon>Bacteria</taxon>
        <taxon>Pseudomonadati</taxon>
        <taxon>Bacteroidota</taxon>
        <taxon>Cytophagia</taxon>
        <taxon>Cytophagales</taxon>
        <taxon>Cytophagaceae</taxon>
        <taxon>Spirosoma</taxon>
    </lineage>
</organism>
<reference evidence="2 3" key="1">
    <citation type="submission" date="2018-06" db="EMBL/GenBank/DDBJ databases">
        <title>Spirosoma sp. HMF3257 Genome sequencing and assembly.</title>
        <authorList>
            <person name="Kang H."/>
            <person name="Cha I."/>
            <person name="Kim H."/>
            <person name="Kang J."/>
            <person name="Joh K."/>
        </authorList>
    </citation>
    <scope>NUCLEOTIDE SEQUENCE [LARGE SCALE GENOMIC DNA]</scope>
    <source>
        <strain evidence="2 3">HMF3257</strain>
    </source>
</reference>
<sequence length="60" mass="6924">MKTATEKKTALPNKLVVTENPELDRIFGNRVFFPQKNKQAEEQIRKHGMPKELAKEKATD</sequence>
<gene>
    <name evidence="2" type="ORF">HMF3257_31690</name>
</gene>
<accession>A0A327NQ82</accession>
<proteinExistence type="predicted"/>
<name>A0A327NQ82_9BACT</name>
<dbReference type="RefSeq" id="WP_111348385.1">
    <property type="nucleotide sequence ID" value="NZ_QLII01000001.1"/>
</dbReference>
<protein>
    <submittedName>
        <fullName evidence="2">Uncharacterized protein</fullName>
    </submittedName>
</protein>
<evidence type="ECO:0000313" key="2">
    <source>
        <dbReference type="EMBL" id="RAI77581.1"/>
    </source>
</evidence>
<feature type="region of interest" description="Disordered" evidence="1">
    <location>
        <begin position="41"/>
        <end position="60"/>
    </location>
</feature>
<dbReference type="EMBL" id="QLII01000001">
    <property type="protein sequence ID" value="RAI77581.1"/>
    <property type="molecule type" value="Genomic_DNA"/>
</dbReference>
<dbReference type="OrthoDB" id="9935633at2"/>